<dbReference type="EMBL" id="GBZX01000198">
    <property type="protein sequence ID" value="JAG92542.1"/>
    <property type="molecule type" value="mRNA"/>
</dbReference>
<organism evidence="2">
    <name type="scientific">Amblyomma americanum</name>
    <name type="common">Lone star tick</name>
    <dbReference type="NCBI Taxonomy" id="6943"/>
    <lineage>
        <taxon>Eukaryota</taxon>
        <taxon>Metazoa</taxon>
        <taxon>Ecdysozoa</taxon>
        <taxon>Arthropoda</taxon>
        <taxon>Chelicerata</taxon>
        <taxon>Arachnida</taxon>
        <taxon>Acari</taxon>
        <taxon>Parasitiformes</taxon>
        <taxon>Ixodida</taxon>
        <taxon>Ixodoidea</taxon>
        <taxon>Ixodidae</taxon>
        <taxon>Amblyomminae</taxon>
        <taxon>Amblyomma</taxon>
    </lineage>
</organism>
<proteinExistence type="evidence at transcript level"/>
<dbReference type="AlphaFoldDB" id="A0A0C9SEC0"/>
<evidence type="ECO:0000256" key="1">
    <source>
        <dbReference type="SAM" id="SignalP"/>
    </source>
</evidence>
<feature type="chain" id="PRO_5002213014" evidence="1">
    <location>
        <begin position="20"/>
        <end position="217"/>
    </location>
</feature>
<feature type="signal peptide" evidence="1">
    <location>
        <begin position="1"/>
        <end position="19"/>
    </location>
</feature>
<reference evidence="2" key="1">
    <citation type="journal article" date="2015" name="PLoS ONE">
        <title>An Insight into the Sialome of the Lone Star Tick, Amblyomma americanum, with a Glimpse on Its Time Dependent Gene Expression.</title>
        <authorList>
            <person name="Karim S."/>
            <person name="Ribeiro J.M."/>
        </authorList>
    </citation>
    <scope>NUCLEOTIDE SEQUENCE</scope>
    <source>
        <tissue evidence="2">Salivary gland</tissue>
    </source>
</reference>
<name>A0A0C9SEC0_AMBAM</name>
<evidence type="ECO:0000313" key="2">
    <source>
        <dbReference type="EMBL" id="JAG92542.1"/>
    </source>
</evidence>
<accession>A0A0C9SEC0</accession>
<sequence>MKPRMHGVVIVLLIAAVRSDTDGGSSETKESSSVAVEEFYSGTDLISIYGVSGRHRSPCQFDLNIQNSGGHISFRRYFKEGRRWYGQNVKATRSTAANALDVTYQNHETRSEELISSSPDGKCALFRVLVRRLGQSRDPDQKMIRHSSRSNSQLTSFDFRVKLMSTSGDFERTCWQNVEQSVKHLQLPPLSPNEVIDKCREECTKQNLCEPISVPVH</sequence>
<keyword evidence="1" id="KW-0732">Signal</keyword>
<protein>
    <submittedName>
        <fullName evidence="2">Putative secreted protein</fullName>
    </submittedName>
</protein>